<name>A0ACB6R2A0_9PLEO</name>
<proteinExistence type="predicted"/>
<keyword evidence="2" id="KW-1185">Reference proteome</keyword>
<accession>A0ACB6R2A0</accession>
<comment type="caution">
    <text evidence="1">The sequence shown here is derived from an EMBL/GenBank/DDBJ whole genome shotgun (WGS) entry which is preliminary data.</text>
</comment>
<dbReference type="Proteomes" id="UP000799755">
    <property type="component" value="Unassembled WGS sequence"/>
</dbReference>
<evidence type="ECO:0000313" key="2">
    <source>
        <dbReference type="Proteomes" id="UP000799755"/>
    </source>
</evidence>
<protein>
    <submittedName>
        <fullName evidence="1">Uncharacterized protein</fullName>
    </submittedName>
</protein>
<dbReference type="EMBL" id="MU003502">
    <property type="protein sequence ID" value="KAF2472462.1"/>
    <property type="molecule type" value="Genomic_DNA"/>
</dbReference>
<evidence type="ECO:0000313" key="1">
    <source>
        <dbReference type="EMBL" id="KAF2472462.1"/>
    </source>
</evidence>
<sequence length="158" mass="17149">MNPFVNRTLISIYLIAPSSRADPAYWVSGTIESMLGMGEKAIKNISVNRMIHSCAIIHRAHALRLNMATPSPLPLPSLCDPFDSSLTSTQATKRDVDETMAVRAGSSFLASGYDIKLLCEGGQGGQSHGLPLALQTHHSNSENNFTTIFIPIPARDQR</sequence>
<gene>
    <name evidence="1" type="ORF">BDR25DRAFT_353482</name>
</gene>
<reference evidence="1" key="1">
    <citation type="journal article" date="2020" name="Stud. Mycol.">
        <title>101 Dothideomycetes genomes: a test case for predicting lifestyles and emergence of pathogens.</title>
        <authorList>
            <person name="Haridas S."/>
            <person name="Albert R."/>
            <person name="Binder M."/>
            <person name="Bloem J."/>
            <person name="Labutti K."/>
            <person name="Salamov A."/>
            <person name="Andreopoulos B."/>
            <person name="Baker S."/>
            <person name="Barry K."/>
            <person name="Bills G."/>
            <person name="Bluhm B."/>
            <person name="Cannon C."/>
            <person name="Castanera R."/>
            <person name="Culley D."/>
            <person name="Daum C."/>
            <person name="Ezra D."/>
            <person name="Gonzalez J."/>
            <person name="Henrissat B."/>
            <person name="Kuo A."/>
            <person name="Liang C."/>
            <person name="Lipzen A."/>
            <person name="Lutzoni F."/>
            <person name="Magnuson J."/>
            <person name="Mondo S."/>
            <person name="Nolan M."/>
            <person name="Ohm R."/>
            <person name="Pangilinan J."/>
            <person name="Park H.-J."/>
            <person name="Ramirez L."/>
            <person name="Alfaro M."/>
            <person name="Sun H."/>
            <person name="Tritt A."/>
            <person name="Yoshinaga Y."/>
            <person name="Zwiers L.-H."/>
            <person name="Turgeon B."/>
            <person name="Goodwin S."/>
            <person name="Spatafora J."/>
            <person name="Crous P."/>
            <person name="Grigoriev I."/>
        </authorList>
    </citation>
    <scope>NUCLEOTIDE SEQUENCE</scope>
    <source>
        <strain evidence="1">ATCC 200398</strain>
    </source>
</reference>
<organism evidence="1 2">
    <name type="scientific">Lindgomyces ingoldianus</name>
    <dbReference type="NCBI Taxonomy" id="673940"/>
    <lineage>
        <taxon>Eukaryota</taxon>
        <taxon>Fungi</taxon>
        <taxon>Dikarya</taxon>
        <taxon>Ascomycota</taxon>
        <taxon>Pezizomycotina</taxon>
        <taxon>Dothideomycetes</taxon>
        <taxon>Pleosporomycetidae</taxon>
        <taxon>Pleosporales</taxon>
        <taxon>Lindgomycetaceae</taxon>
        <taxon>Lindgomyces</taxon>
    </lineage>
</organism>